<proteinExistence type="predicted"/>
<protein>
    <submittedName>
        <fullName evidence="1">Uncharacterized protein AlNc14C438G11643</fullName>
    </submittedName>
</protein>
<sequence length="100" mass="11825">MSLTKFEWSDYPCAPGNSEMAITYAKMHIPTKCNLYSFTFFWKARNGGKFADRSRTKWITKSGDSIYLFDPTLSQHIWWNNTIRIDELNQNKMCEQRNNS</sequence>
<dbReference type="EMBL" id="FR824481">
    <property type="protein sequence ID" value="CCA26979.1"/>
    <property type="molecule type" value="Genomic_DNA"/>
</dbReference>
<name>F0WZQ3_9STRA</name>
<accession>F0WZQ3</accession>
<organism evidence="1">
    <name type="scientific">Albugo laibachii Nc14</name>
    <dbReference type="NCBI Taxonomy" id="890382"/>
    <lineage>
        <taxon>Eukaryota</taxon>
        <taxon>Sar</taxon>
        <taxon>Stramenopiles</taxon>
        <taxon>Oomycota</taxon>
        <taxon>Peronosporomycetes</taxon>
        <taxon>Albuginales</taxon>
        <taxon>Albuginaceae</taxon>
        <taxon>Albugo</taxon>
    </lineage>
</organism>
<evidence type="ECO:0000313" key="1">
    <source>
        <dbReference type="EMBL" id="CCA26979.1"/>
    </source>
</evidence>
<dbReference type="AlphaFoldDB" id="F0WZQ3"/>
<dbReference type="HOGENOM" id="CLU_2311415_0_0_1"/>
<reference evidence="1" key="1">
    <citation type="journal article" date="2011" name="PLoS Biol.">
        <title>Gene gain and loss during evolution of obligate parasitism in the white rust pathogen of Arabidopsis thaliana.</title>
        <authorList>
            <person name="Kemen E."/>
            <person name="Gardiner A."/>
            <person name="Schultz-Larsen T."/>
            <person name="Kemen A.C."/>
            <person name="Balmuth A.L."/>
            <person name="Robert-Seilaniantz A."/>
            <person name="Bailey K."/>
            <person name="Holub E."/>
            <person name="Studholme D.J."/>
            <person name="Maclean D."/>
            <person name="Jones J.D."/>
        </authorList>
    </citation>
    <scope>NUCLEOTIDE SEQUENCE</scope>
</reference>
<gene>
    <name evidence="1" type="primary">AlNc14C438G11643</name>
    <name evidence="1" type="ORF">ALNC14_131230</name>
</gene>
<reference evidence="1" key="2">
    <citation type="submission" date="2011-02" db="EMBL/GenBank/DDBJ databases">
        <authorList>
            <person name="MacLean D."/>
        </authorList>
    </citation>
    <scope>NUCLEOTIDE SEQUENCE</scope>
</reference>